<dbReference type="GO" id="GO:0031929">
    <property type="term" value="P:TOR signaling"/>
    <property type="evidence" value="ECO:0007669"/>
    <property type="project" value="InterPro"/>
</dbReference>
<reference evidence="4 5" key="1">
    <citation type="journal article" date="2016" name="Mol. Biol. Evol.">
        <title>Comparative Genomics of Early-Diverging Mushroom-Forming Fungi Provides Insights into the Origins of Lignocellulose Decay Capabilities.</title>
        <authorList>
            <person name="Nagy L.G."/>
            <person name="Riley R."/>
            <person name="Tritt A."/>
            <person name="Adam C."/>
            <person name="Daum C."/>
            <person name="Floudas D."/>
            <person name="Sun H."/>
            <person name="Yadav J.S."/>
            <person name="Pangilinan J."/>
            <person name="Larsson K.H."/>
            <person name="Matsuura K."/>
            <person name="Barry K."/>
            <person name="Labutti K."/>
            <person name="Kuo R."/>
            <person name="Ohm R.A."/>
            <person name="Bhattacharya S.S."/>
            <person name="Shirouzu T."/>
            <person name="Yoshinaga Y."/>
            <person name="Martin F.M."/>
            <person name="Grigoriev I.V."/>
            <person name="Hibbett D.S."/>
        </authorList>
    </citation>
    <scope>NUCLEOTIDE SEQUENCE [LARGE SCALE GENOMIC DNA]</scope>
    <source>
        <strain evidence="4 5">CBS 109695</strain>
    </source>
</reference>
<dbReference type="PROSITE" id="PS50082">
    <property type="entry name" value="WD_REPEATS_2"/>
    <property type="match status" value="1"/>
</dbReference>
<proteinExistence type="inferred from homology"/>
<protein>
    <submittedName>
        <fullName evidence="4">WD40 repeat-like protein</fullName>
    </submittedName>
</protein>
<evidence type="ECO:0000313" key="5">
    <source>
        <dbReference type="Proteomes" id="UP000076532"/>
    </source>
</evidence>
<sequence length="484" mass="53827">MSVVPRFGLLFTLEGHRKSLNALAISPDGSKMLSGGDDAELFVWSLSTGAQLQKINFNFYGPITSLAWIANEAFAFGCSNGSILIYTCRGDQSDYSFASHVTVDPGRKISAIEDITFHASTRRLAVVCRGTFWVWDLTDSYDLVLVNEPPPASYAIARNVRFNLTGDTIWVFYLEDHTISCYSVKPFIKKWSKIIPSRIGSVALSADQKTMLVCNLQSGIDSYSMSWKEPVMNRGVTYAISMRKWIIVQVTYALQGQWIISGSDDGNVQIFDVSSGGRVQCLRHAGVDTKVQVVTAISDATTCTVASGSTSPGPSDIKVWRHEPSTSGTRRWSFSLTVWHLCCIAAGLSVALNILVFTFRIDDVRLPVSWRDIGTHGPSASGKKGYQLKEVFTNADSPHNPEWTREEFIKAQKFVDTLIVEYLDVEVSRTSQKPKSLENLRTKLLETYPIIGQGEKDWVSDFVAAGLKREQQKKKQKETAKTKK</sequence>
<dbReference type="STRING" id="436010.A0A165Y776"/>
<dbReference type="AlphaFoldDB" id="A0A165Y776"/>
<dbReference type="OrthoDB" id="3238562at2759"/>
<organism evidence="4 5">
    <name type="scientific">Athelia psychrophila</name>
    <dbReference type="NCBI Taxonomy" id="1759441"/>
    <lineage>
        <taxon>Eukaryota</taxon>
        <taxon>Fungi</taxon>
        <taxon>Dikarya</taxon>
        <taxon>Basidiomycota</taxon>
        <taxon>Agaricomycotina</taxon>
        <taxon>Agaricomycetes</taxon>
        <taxon>Agaricomycetidae</taxon>
        <taxon>Atheliales</taxon>
        <taxon>Atheliaceae</taxon>
        <taxon>Athelia</taxon>
    </lineage>
</organism>
<keyword evidence="2" id="KW-0853">WD repeat</keyword>
<feature type="transmembrane region" description="Helical" evidence="3">
    <location>
        <begin position="338"/>
        <end position="361"/>
    </location>
</feature>
<dbReference type="InterPro" id="IPR037588">
    <property type="entry name" value="MLST8"/>
</dbReference>
<accession>A0A165Y776</accession>
<evidence type="ECO:0000313" key="4">
    <source>
        <dbReference type="EMBL" id="KZP09276.1"/>
    </source>
</evidence>
<dbReference type="InterPro" id="IPR015943">
    <property type="entry name" value="WD40/YVTN_repeat-like_dom_sf"/>
</dbReference>
<feature type="repeat" description="WD" evidence="2">
    <location>
        <begin position="13"/>
        <end position="54"/>
    </location>
</feature>
<keyword evidence="3" id="KW-1133">Transmembrane helix</keyword>
<evidence type="ECO:0000256" key="3">
    <source>
        <dbReference type="SAM" id="Phobius"/>
    </source>
</evidence>
<dbReference type="SUPFAM" id="SSF50978">
    <property type="entry name" value="WD40 repeat-like"/>
    <property type="match status" value="1"/>
</dbReference>
<dbReference type="GO" id="GO:0031932">
    <property type="term" value="C:TORC2 complex"/>
    <property type="evidence" value="ECO:0007669"/>
    <property type="project" value="InterPro"/>
</dbReference>
<evidence type="ECO:0000256" key="2">
    <source>
        <dbReference type="PROSITE-ProRule" id="PRU00221"/>
    </source>
</evidence>
<evidence type="ECO:0000256" key="1">
    <source>
        <dbReference type="ARBA" id="ARBA00009890"/>
    </source>
</evidence>
<dbReference type="GO" id="GO:0032956">
    <property type="term" value="P:regulation of actin cytoskeleton organization"/>
    <property type="evidence" value="ECO:0007669"/>
    <property type="project" value="TreeGrafter"/>
</dbReference>
<dbReference type="PANTHER" id="PTHR19842">
    <property type="entry name" value="G BETA-LIKE PROTEIN GBL"/>
    <property type="match status" value="1"/>
</dbReference>
<keyword evidence="3" id="KW-0472">Membrane</keyword>
<dbReference type="Pfam" id="PF00400">
    <property type="entry name" value="WD40"/>
    <property type="match status" value="2"/>
</dbReference>
<dbReference type="PROSITE" id="PS50294">
    <property type="entry name" value="WD_REPEATS_REGION"/>
    <property type="match status" value="1"/>
</dbReference>
<dbReference type="Proteomes" id="UP000076532">
    <property type="component" value="Unassembled WGS sequence"/>
</dbReference>
<dbReference type="InterPro" id="IPR036322">
    <property type="entry name" value="WD40_repeat_dom_sf"/>
</dbReference>
<dbReference type="EMBL" id="KV417704">
    <property type="protein sequence ID" value="KZP09276.1"/>
    <property type="molecule type" value="Genomic_DNA"/>
</dbReference>
<keyword evidence="5" id="KW-1185">Reference proteome</keyword>
<comment type="similarity">
    <text evidence="1">Belongs to the WD repeat LST8 family.</text>
</comment>
<dbReference type="Gene3D" id="2.130.10.10">
    <property type="entry name" value="YVTN repeat-like/Quinoprotein amine dehydrogenase"/>
    <property type="match status" value="2"/>
</dbReference>
<dbReference type="GO" id="GO:0031931">
    <property type="term" value="C:TORC1 complex"/>
    <property type="evidence" value="ECO:0007669"/>
    <property type="project" value="InterPro"/>
</dbReference>
<dbReference type="InterPro" id="IPR001680">
    <property type="entry name" value="WD40_rpt"/>
</dbReference>
<dbReference type="PANTHER" id="PTHR19842:SF0">
    <property type="entry name" value="TARGET OF RAPAMYCIN COMPLEX SUBUNIT LST8"/>
    <property type="match status" value="1"/>
</dbReference>
<dbReference type="SMART" id="SM00320">
    <property type="entry name" value="WD40"/>
    <property type="match status" value="4"/>
</dbReference>
<gene>
    <name evidence="4" type="ORF">FIBSPDRAFT_964111</name>
</gene>
<name>A0A165Y776_9AGAM</name>
<keyword evidence="3" id="KW-0812">Transmembrane</keyword>